<dbReference type="PANTHER" id="PTHR13471:SF0">
    <property type="entry name" value="NUCLEAR EXOSOME REGULATOR NRDE2"/>
    <property type="match status" value="1"/>
</dbReference>
<dbReference type="GO" id="GO:0071013">
    <property type="term" value="C:catalytic step 2 spliceosome"/>
    <property type="evidence" value="ECO:0007669"/>
    <property type="project" value="TreeGrafter"/>
</dbReference>
<dbReference type="EMBL" id="JAVRRL010000117">
    <property type="protein sequence ID" value="KAK5107520.1"/>
    <property type="molecule type" value="Genomic_DNA"/>
</dbReference>
<dbReference type="InterPro" id="IPR013633">
    <property type="entry name" value="NRDE-2"/>
</dbReference>
<feature type="compositionally biased region" description="Basic and acidic residues" evidence="4">
    <location>
        <begin position="54"/>
        <end position="91"/>
    </location>
</feature>
<evidence type="ECO:0000313" key="6">
    <source>
        <dbReference type="Proteomes" id="UP001310890"/>
    </source>
</evidence>
<keyword evidence="3" id="KW-0539">Nucleus</keyword>
<reference evidence="5" key="1">
    <citation type="submission" date="2023-08" db="EMBL/GenBank/DDBJ databases">
        <title>Black Yeasts Isolated from many extreme environments.</title>
        <authorList>
            <person name="Coleine C."/>
            <person name="Stajich J.E."/>
            <person name="Selbmann L."/>
        </authorList>
    </citation>
    <scope>NUCLEOTIDE SEQUENCE</scope>
    <source>
        <strain evidence="5">CCFEE 5401</strain>
    </source>
</reference>
<dbReference type="GO" id="GO:1902369">
    <property type="term" value="P:negative regulation of RNA catabolic process"/>
    <property type="evidence" value="ECO:0007669"/>
    <property type="project" value="TreeGrafter"/>
</dbReference>
<dbReference type="AlphaFoldDB" id="A0AAN7T9L5"/>
<comment type="similarity">
    <text evidence="2">Belongs to the NRDE2 family.</text>
</comment>
<dbReference type="GO" id="GO:0031048">
    <property type="term" value="P:regulatory ncRNA-mediated heterochromatin formation"/>
    <property type="evidence" value="ECO:0007669"/>
    <property type="project" value="TreeGrafter"/>
</dbReference>
<feature type="compositionally biased region" description="Basic and acidic residues" evidence="4">
    <location>
        <begin position="258"/>
        <end position="274"/>
    </location>
</feature>
<proteinExistence type="inferred from homology"/>
<evidence type="ECO:0000256" key="2">
    <source>
        <dbReference type="ARBA" id="ARBA00009265"/>
    </source>
</evidence>
<comment type="caution">
    <text evidence="5">The sequence shown here is derived from an EMBL/GenBank/DDBJ whole genome shotgun (WGS) entry which is preliminary data.</text>
</comment>
<name>A0AAN7T9L5_9PEZI</name>
<sequence length="1088" mass="123239">MSSATPKFGSFKPKPKSKAQDTQPVRPVTRVDEAERIGEARSPHSGNLARLSYRHRDGLHADPGGDRGSSRTDRHSHRDREQRREPHEERHRQGRKAQTNSATAVDESEKSDVYIVDRRGDAQNVEYGSLHRYSIAGYHRTGYGRVIGRPDVKINRVESTDKHIVLDRPERVHSDLQQRPLSSRHGLKSDRRFRLLVPSEVKNTTEVSADFISLALHSGRKRKLDSESGESPFPAEVDYRSIAGKAKAEQLLDDADVTDAKDSDNDTKADRPAVAARRENAELIKATKDQPRNVLVWTALVDHQSHLIRSDASCDRLSHAEKRTLADIRISIYNKALANITSNSDGYESLVLDMLDEGTLLWESSKLMSKWQDVLSRHPGSIALWTKYLDHAQTSHSSFRFEQCKEVYLECLGVLVKARKSASDAEISAIYSVQTYVLLRFTNFLRDTGYDELGYAIWQALLEFHFFRPANSCDVSEALQMLEEFWDSEVPRIGERRAKGWACTVNEGTRETRTARMAVRKPVPDVPKECNIQRPLLDESLAMENLQLPATDDNDVDMDDPFCYIMFSDLRKIIELLTESPPAETLISAFLSFCGLPPLPGSSTSSSSWQSDQFVASTKSPEAIQTMNISITTWELFTTTFTGFSNCAANIDFVEFAERVLAMIVTARLDDEQLAEYFLAFKLAFRSSEGNKDEIAMAAKTLLELKPSSLCLYNAYALIEAKRGRVEKAAKVWSMAIEMGGGLGHEEQDNCILLWHGWMRTSLESSDGDCDALEVLLALVDDNPDRVKSSKPVTIDVSASQRLKATRHFEAGFGRMTWEKKFDVAVLYADCHMWFEYLANDRALDSVVESQSKYSTRLEKATARNVAQERLLQAQAHVIIHHLDHHRPYKPATLRLEVAESLHRYPDNSLFISLYLRLSTGTRIDDRLRASMQEDDILTGPKAGIVGWTFAIQEELRRCNIEAAGSTENSVRSTFARALSFPHSRVYHSLALWRQWLNFELPSRGGKMTPPRLLSEPQRKQALDRAKQVFLDGLRALPWCKAWVVQGLKILGNEGGMEKEEMRVVWRLLEERELRVRFAFVAGHSRDF</sequence>
<comment type="subcellular location">
    <subcellularLocation>
        <location evidence="1">Nucleus</location>
    </subcellularLocation>
</comment>
<evidence type="ECO:0000256" key="4">
    <source>
        <dbReference type="SAM" id="MobiDB-lite"/>
    </source>
</evidence>
<feature type="region of interest" description="Disordered" evidence="4">
    <location>
        <begin position="253"/>
        <end position="274"/>
    </location>
</feature>
<feature type="compositionally biased region" description="Low complexity" evidence="4">
    <location>
        <begin position="1"/>
        <end position="12"/>
    </location>
</feature>
<feature type="compositionally biased region" description="Basic and acidic residues" evidence="4">
    <location>
        <begin position="29"/>
        <end position="42"/>
    </location>
</feature>
<evidence type="ECO:0000256" key="3">
    <source>
        <dbReference type="ARBA" id="ARBA00023242"/>
    </source>
</evidence>
<dbReference type="Pfam" id="PF08424">
    <property type="entry name" value="NRDE-2"/>
    <property type="match status" value="1"/>
</dbReference>
<dbReference type="Proteomes" id="UP001310890">
    <property type="component" value="Unassembled WGS sequence"/>
</dbReference>
<dbReference type="PANTHER" id="PTHR13471">
    <property type="entry name" value="TETRATRICOPEPTIDE-LIKE HELICAL"/>
    <property type="match status" value="1"/>
</dbReference>
<gene>
    <name evidence="5" type="ORF">LTR62_001050</name>
</gene>
<protein>
    <recommendedName>
        <fullName evidence="7">DUF1740-domain-containing protein</fullName>
    </recommendedName>
</protein>
<evidence type="ECO:0000313" key="5">
    <source>
        <dbReference type="EMBL" id="KAK5107520.1"/>
    </source>
</evidence>
<feature type="region of interest" description="Disordered" evidence="4">
    <location>
        <begin position="1"/>
        <end position="111"/>
    </location>
</feature>
<evidence type="ECO:0000256" key="1">
    <source>
        <dbReference type="ARBA" id="ARBA00004123"/>
    </source>
</evidence>
<evidence type="ECO:0008006" key="7">
    <source>
        <dbReference type="Google" id="ProtNLM"/>
    </source>
</evidence>
<accession>A0AAN7T9L5</accession>
<organism evidence="5 6">
    <name type="scientific">Meristemomyces frigidus</name>
    <dbReference type="NCBI Taxonomy" id="1508187"/>
    <lineage>
        <taxon>Eukaryota</taxon>
        <taxon>Fungi</taxon>
        <taxon>Dikarya</taxon>
        <taxon>Ascomycota</taxon>
        <taxon>Pezizomycotina</taxon>
        <taxon>Dothideomycetes</taxon>
        <taxon>Dothideomycetidae</taxon>
        <taxon>Mycosphaerellales</taxon>
        <taxon>Teratosphaeriaceae</taxon>
        <taxon>Meristemomyces</taxon>
    </lineage>
</organism>